<sequence length="282" mass="30129">MHLSLSFTTILTSVLFVMFAQVAESAPVTKRAPTPPKFVTLPLKRAERTRDVHGQIYLQQHINRGLRRMARMRGHEAPSARDLHTLLERRVRDVEGVEGLSRRFNRFGLPAPAAHSSAHEAVSLAEAPKQNDALIDDGVTVANTPTAPNSLGLDIEAVDVGYSAVVQIGTPPRDFLVTMDSGSSDFWVGSEDCTSNGIGCGNHVFLGPQSSTSFNDTGKPFKITYGSGSVSGNIITDDVTIAGLALPAHTFGVASIESVEFSAQSPDDGLMGTAKSVRIFVV</sequence>
<dbReference type="AlphaFoldDB" id="A0A8H8CFC6"/>
<dbReference type="Pfam" id="PF00026">
    <property type="entry name" value="Asp"/>
    <property type="match status" value="1"/>
</dbReference>
<dbReference type="InterPro" id="IPR033121">
    <property type="entry name" value="PEPTIDASE_A1"/>
</dbReference>
<dbReference type="CDD" id="cd05471">
    <property type="entry name" value="pepsin_like"/>
    <property type="match status" value="1"/>
</dbReference>
<evidence type="ECO:0000256" key="3">
    <source>
        <dbReference type="SAM" id="SignalP"/>
    </source>
</evidence>
<dbReference type="OrthoDB" id="2747330at2759"/>
<dbReference type="PROSITE" id="PS51767">
    <property type="entry name" value="PEPTIDASE_A1"/>
    <property type="match status" value="1"/>
</dbReference>
<dbReference type="GO" id="GO:0004190">
    <property type="term" value="F:aspartic-type endopeptidase activity"/>
    <property type="evidence" value="ECO:0007669"/>
    <property type="project" value="InterPro"/>
</dbReference>
<feature type="signal peptide" evidence="3">
    <location>
        <begin position="1"/>
        <end position="25"/>
    </location>
</feature>
<organism evidence="5">
    <name type="scientific">Psilocybe cubensis</name>
    <name type="common">Psychedelic mushroom</name>
    <name type="synonym">Stropharia cubensis</name>
    <dbReference type="NCBI Taxonomy" id="181762"/>
    <lineage>
        <taxon>Eukaryota</taxon>
        <taxon>Fungi</taxon>
        <taxon>Dikarya</taxon>
        <taxon>Basidiomycota</taxon>
        <taxon>Agaricomycotina</taxon>
        <taxon>Agaricomycetes</taxon>
        <taxon>Agaricomycetidae</taxon>
        <taxon>Agaricales</taxon>
        <taxon>Agaricineae</taxon>
        <taxon>Strophariaceae</taxon>
        <taxon>Psilocybe</taxon>
    </lineage>
</organism>
<dbReference type="PANTHER" id="PTHR47966:SF75">
    <property type="entry name" value="ENDOPEPTIDASE (CTSD), PUTATIVE (AFU_ORTHOLOGUE AFUA_4G07040)-RELATED"/>
    <property type="match status" value="1"/>
</dbReference>
<reference evidence="5" key="1">
    <citation type="submission" date="2021-02" db="EMBL/GenBank/DDBJ databases">
        <title>Psilocybe cubensis genome.</title>
        <authorList>
            <person name="Mckernan K.J."/>
            <person name="Crawford S."/>
            <person name="Trippe A."/>
            <person name="Kane L.T."/>
            <person name="Mclaughlin S."/>
        </authorList>
    </citation>
    <scope>NUCLEOTIDE SEQUENCE [LARGE SCALE GENOMIC DNA]</scope>
    <source>
        <strain evidence="5">MGC-MH-2018</strain>
    </source>
</reference>
<accession>A0A8H8CFC6</accession>
<dbReference type="SUPFAM" id="SSF50630">
    <property type="entry name" value="Acid proteases"/>
    <property type="match status" value="1"/>
</dbReference>
<name>A0A8H8CFC6_PSICU</name>
<evidence type="ECO:0000259" key="4">
    <source>
        <dbReference type="PROSITE" id="PS51767"/>
    </source>
</evidence>
<protein>
    <recommendedName>
        <fullName evidence="4">Peptidase A1 domain-containing protein</fullName>
    </recommendedName>
</protein>
<dbReference type="Gene3D" id="2.40.70.10">
    <property type="entry name" value="Acid Proteases"/>
    <property type="match status" value="1"/>
</dbReference>
<feature type="chain" id="PRO_5034850275" description="Peptidase A1 domain-containing protein" evidence="3">
    <location>
        <begin position="26"/>
        <end position="282"/>
    </location>
</feature>
<dbReference type="GO" id="GO:0006508">
    <property type="term" value="P:proteolysis"/>
    <property type="evidence" value="ECO:0007669"/>
    <property type="project" value="InterPro"/>
</dbReference>
<feature type="disulfide bond" evidence="2">
    <location>
        <begin position="193"/>
        <end position="200"/>
    </location>
</feature>
<dbReference type="InterPro" id="IPR001461">
    <property type="entry name" value="Aspartic_peptidase_A1"/>
</dbReference>
<keyword evidence="2" id="KW-1015">Disulfide bond</keyword>
<comment type="caution">
    <text evidence="5">The sequence shown here is derived from an EMBL/GenBank/DDBJ whole genome shotgun (WGS) entry which is preliminary data.</text>
</comment>
<gene>
    <name evidence="5" type="ORF">JR316_011850</name>
</gene>
<proteinExistence type="inferred from homology"/>
<keyword evidence="3" id="KW-0732">Signal</keyword>
<dbReference type="PANTHER" id="PTHR47966">
    <property type="entry name" value="BETA-SITE APP-CLEAVING ENZYME, ISOFORM A-RELATED"/>
    <property type="match status" value="1"/>
</dbReference>
<feature type="domain" description="Peptidase A1" evidence="4">
    <location>
        <begin position="162"/>
        <end position="282"/>
    </location>
</feature>
<comment type="similarity">
    <text evidence="1">Belongs to the peptidase A1 family.</text>
</comment>
<dbReference type="EMBL" id="JAFIQS010000015">
    <property type="protein sequence ID" value="KAG5163503.1"/>
    <property type="molecule type" value="Genomic_DNA"/>
</dbReference>
<dbReference type="InterPro" id="IPR034164">
    <property type="entry name" value="Pepsin-like_dom"/>
</dbReference>
<evidence type="ECO:0000313" key="5">
    <source>
        <dbReference type="EMBL" id="KAG5163503.1"/>
    </source>
</evidence>
<evidence type="ECO:0000256" key="1">
    <source>
        <dbReference type="ARBA" id="ARBA00007447"/>
    </source>
</evidence>
<dbReference type="InterPro" id="IPR021109">
    <property type="entry name" value="Peptidase_aspartic_dom_sf"/>
</dbReference>
<evidence type="ECO:0000256" key="2">
    <source>
        <dbReference type="PIRSR" id="PIRSR601461-2"/>
    </source>
</evidence>